<evidence type="ECO:0000313" key="8">
    <source>
        <dbReference type="Proteomes" id="UP000242381"/>
    </source>
</evidence>
<proteinExistence type="inferred from homology"/>
<dbReference type="VEuPathDB" id="FungiDB:BCV72DRAFT_118391"/>
<evidence type="ECO:0000256" key="2">
    <source>
        <dbReference type="ARBA" id="ARBA00010856"/>
    </source>
</evidence>
<keyword evidence="5 6" id="KW-0206">Cytoskeleton</keyword>
<evidence type="ECO:0000256" key="3">
    <source>
        <dbReference type="ARBA" id="ARBA00022490"/>
    </source>
</evidence>
<keyword evidence="3 6" id="KW-0963">Cytoplasm</keyword>
<evidence type="ECO:0000256" key="6">
    <source>
        <dbReference type="PIRNR" id="PIRNR016315"/>
    </source>
</evidence>
<dbReference type="InterPro" id="IPR036753">
    <property type="entry name" value="ARPC3_sf"/>
</dbReference>
<dbReference type="InterPro" id="IPR007204">
    <property type="entry name" value="ARPC3"/>
</dbReference>
<evidence type="ECO:0000313" key="7">
    <source>
        <dbReference type="EMBL" id="ORE17669.1"/>
    </source>
</evidence>
<evidence type="ECO:0000256" key="5">
    <source>
        <dbReference type="ARBA" id="ARBA00023212"/>
    </source>
</evidence>
<comment type="similarity">
    <text evidence="2 6">Belongs to the ARPC3 family.</text>
</comment>
<name>A0A1X0S099_RHIZD</name>
<dbReference type="GO" id="GO:0005885">
    <property type="term" value="C:Arp2/3 protein complex"/>
    <property type="evidence" value="ECO:0007669"/>
    <property type="project" value="UniProtKB-UniRule"/>
</dbReference>
<dbReference type="PIRSF" id="PIRSF016315">
    <property type="entry name" value="ARP2/3_P21-Arc"/>
    <property type="match status" value="1"/>
</dbReference>
<dbReference type="GO" id="GO:0030833">
    <property type="term" value="P:regulation of actin filament polymerization"/>
    <property type="evidence" value="ECO:0007669"/>
    <property type="project" value="InterPro"/>
</dbReference>
<dbReference type="PANTHER" id="PTHR12391">
    <property type="entry name" value="ARP2/3 COMPLEX 21 KD SUBUNIT"/>
    <property type="match status" value="1"/>
</dbReference>
<accession>A0A1X0S099</accession>
<dbReference type="SUPFAM" id="SSF69060">
    <property type="entry name" value="Arp2/3 complex 21 kDa subunit ARPC3"/>
    <property type="match status" value="1"/>
</dbReference>
<dbReference type="AlphaFoldDB" id="A0A1X0S099"/>
<comment type="function">
    <text evidence="6">Functions as component of the Arp2/3 complex which is involved in regulation of actin polymerization and together with an activating nucleation-promoting factor (NPF) mediates the formation of branched actin networks.</text>
</comment>
<dbReference type="GO" id="GO:0034314">
    <property type="term" value="P:Arp2/3 complex-mediated actin nucleation"/>
    <property type="evidence" value="ECO:0007669"/>
    <property type="project" value="UniProtKB-UniRule"/>
</dbReference>
<dbReference type="OMA" id="TPSKWWL"/>
<dbReference type="Proteomes" id="UP000242381">
    <property type="component" value="Unassembled WGS sequence"/>
</dbReference>
<organism evidence="7 8">
    <name type="scientific">Rhizopus microsporus</name>
    <dbReference type="NCBI Taxonomy" id="58291"/>
    <lineage>
        <taxon>Eukaryota</taxon>
        <taxon>Fungi</taxon>
        <taxon>Fungi incertae sedis</taxon>
        <taxon>Mucoromycota</taxon>
        <taxon>Mucoromycotina</taxon>
        <taxon>Mucoromycetes</taxon>
        <taxon>Mucorales</taxon>
        <taxon>Mucorineae</taxon>
        <taxon>Rhizopodaceae</taxon>
        <taxon>Rhizopus</taxon>
    </lineage>
</organism>
<evidence type="ECO:0000256" key="4">
    <source>
        <dbReference type="ARBA" id="ARBA00023203"/>
    </source>
</evidence>
<sequence length="172" mass="19856">MPAYHSHFNDGDYQSIGNMFLLPIKTKFRGNAPYAGDMGEDIIDEALDLFRANCLFRNFEIKGNADRVLIYLTLFISQCLGALNKNMPQAEAYKTLNTLALSNFSIPGDPSFPLNAMYQAPSDKFQADQMKQYLQQIRQELALRLVERIYEDGQLSKWWMCFSKRKFMNLTL</sequence>
<dbReference type="GO" id="GO:0003779">
    <property type="term" value="F:actin binding"/>
    <property type="evidence" value="ECO:0007669"/>
    <property type="project" value="UniProtKB-KW"/>
</dbReference>
<comment type="subunit">
    <text evidence="6">Component of the Arp2/3 complex.</text>
</comment>
<reference evidence="7 8" key="1">
    <citation type="journal article" date="2016" name="Proc. Natl. Acad. Sci. U.S.A.">
        <title>Lipid metabolic changes in an early divergent fungus govern the establishment of a mutualistic symbiosis with endobacteria.</title>
        <authorList>
            <person name="Lastovetsky O.A."/>
            <person name="Gaspar M.L."/>
            <person name="Mondo S.J."/>
            <person name="LaButti K.M."/>
            <person name="Sandor L."/>
            <person name="Grigoriev I.V."/>
            <person name="Henry S.A."/>
            <person name="Pawlowska T.E."/>
        </authorList>
    </citation>
    <scope>NUCLEOTIDE SEQUENCE [LARGE SCALE GENOMIC DNA]</scope>
    <source>
        <strain evidence="7 8">ATCC 11559</strain>
    </source>
</reference>
<dbReference type="Gene3D" id="1.10.1760.10">
    <property type="entry name" value="Actin-related protein 2/3 complex subunit 3"/>
    <property type="match status" value="1"/>
</dbReference>
<protein>
    <recommendedName>
        <fullName evidence="6">Actin-related protein 2/3 complex subunit 3</fullName>
    </recommendedName>
</protein>
<gene>
    <name evidence="7" type="ORF">BCV71DRAFT_126941</name>
</gene>
<comment type="subcellular location">
    <subcellularLocation>
        <location evidence="1 6">Cytoplasm</location>
        <location evidence="1 6">Cytoskeleton</location>
    </subcellularLocation>
</comment>
<dbReference type="Pfam" id="PF04062">
    <property type="entry name" value="P21-Arc"/>
    <property type="match status" value="1"/>
</dbReference>
<evidence type="ECO:0000256" key="1">
    <source>
        <dbReference type="ARBA" id="ARBA00004245"/>
    </source>
</evidence>
<dbReference type="EMBL" id="KV921349">
    <property type="protein sequence ID" value="ORE17669.1"/>
    <property type="molecule type" value="Genomic_DNA"/>
</dbReference>
<keyword evidence="4 6" id="KW-0009">Actin-binding</keyword>